<dbReference type="Pfam" id="PF05954">
    <property type="entry name" value="Phage_GPD"/>
    <property type="match status" value="1"/>
</dbReference>
<dbReference type="Proteomes" id="UP000320773">
    <property type="component" value="Unassembled WGS sequence"/>
</dbReference>
<dbReference type="AlphaFoldDB" id="A0A543G0Y1"/>
<accession>A0A543G0Y1</accession>
<dbReference type="RefSeq" id="WP_089081559.1">
    <property type="nucleotide sequence ID" value="NZ_VFPJ01000001.1"/>
</dbReference>
<name>A0A543G0Y1_9FLAO</name>
<dbReference type="SUPFAM" id="SSF69279">
    <property type="entry name" value="Phage tail proteins"/>
    <property type="match status" value="1"/>
</dbReference>
<comment type="caution">
    <text evidence="2">The sequence shown here is derived from an EMBL/GenBank/DDBJ whole genome shotgun (WGS) entry which is preliminary data.</text>
</comment>
<dbReference type="SUPFAM" id="SSF69255">
    <property type="entry name" value="gp5 N-terminal domain-like"/>
    <property type="match status" value="1"/>
</dbReference>
<dbReference type="InterPro" id="IPR037026">
    <property type="entry name" value="Vgr_OB-fold_dom_sf"/>
</dbReference>
<organism evidence="2 3">
    <name type="scientific">Flavobacterium branchiophilum</name>
    <dbReference type="NCBI Taxonomy" id="55197"/>
    <lineage>
        <taxon>Bacteria</taxon>
        <taxon>Pseudomonadati</taxon>
        <taxon>Bacteroidota</taxon>
        <taxon>Flavobacteriia</taxon>
        <taxon>Flavobacteriales</taxon>
        <taxon>Flavobacteriaceae</taxon>
        <taxon>Flavobacterium</taxon>
    </lineage>
</organism>
<dbReference type="InterPro" id="IPR006531">
    <property type="entry name" value="Gp5/Vgr_OB"/>
</dbReference>
<dbReference type="Pfam" id="PF04717">
    <property type="entry name" value="Phage_base_V"/>
    <property type="match status" value="1"/>
</dbReference>
<reference evidence="2 3" key="1">
    <citation type="submission" date="2019-06" db="EMBL/GenBank/DDBJ databases">
        <title>Genomic Encyclopedia of Archaeal and Bacterial Type Strains, Phase II (KMG-II): from individual species to whole genera.</title>
        <authorList>
            <person name="Goeker M."/>
        </authorList>
    </citation>
    <scope>NUCLEOTIDE SEQUENCE [LARGE SCALE GENOMIC DNA]</scope>
    <source>
        <strain evidence="2 3">DSM 24789</strain>
    </source>
</reference>
<evidence type="ECO:0000313" key="3">
    <source>
        <dbReference type="Proteomes" id="UP000320773"/>
    </source>
</evidence>
<dbReference type="EMBL" id="VFPJ01000001">
    <property type="protein sequence ID" value="TQM39750.1"/>
    <property type="molecule type" value="Genomic_DNA"/>
</dbReference>
<evidence type="ECO:0000259" key="1">
    <source>
        <dbReference type="Pfam" id="PF04717"/>
    </source>
</evidence>
<gene>
    <name evidence="2" type="ORF">BC670_0579</name>
</gene>
<sequence length="783" mass="89009">MIKEKIIFGIDRKEISHFTSIELHQTINNHHTFTIKVPHSVIEKPRAYTMENAQSWMWKVVHIALENKNNFLGIITNIELDFNLDHVGSQIILTGYSKTILLESGTKMHSWEDTTLQDMVREVIKSGANEQLQNEIQPEFTHKINYQTQYAETDFQFIQRLAKQYNEWLYYDSEKLFFGKPKKIREKERITLTFGQDLYTFKLGVNAKQTQFGAYTYNEESNKLYQAKTQHKVEGLPRIGDQAFDASEKLFNTASLEYGRIPTGDEGFLETILKKRQEATMADANYITATSGNNKLKIGSIITVNAREEKELSPLDPLWKAGKPHFQTQEVGTYIITEITHKATDIGEYENSFKALPAFIKTLPEPQIAFPQAQNQQAIVIDNADPKGQGRIRVKMLWQQTKNLRTQWIRVMTPDAGTSGEVPTNRGMVFIPEVGDHVMLGFRYNDPNRPFAMGSLFNGKTGKGGGANNDIKTIYTRSGHRIVFNDNKDNESITIKDKSDNEIFLDTKNKHITISAPETFTVNCKNMVFNVQENMTTNVGKDQKSIIKENSTINIGKNLKTVVTNEISQDSGKKTIIASGDNTEISANKELDLYAKKQITGFSDGKTEFGAKEQMHVYGASSLITAKDKIEYKAPQMNKLPEKGKFKYDKEKQIIDVKWKCENVEKTIQNAFTGNKASIFVRTRNYDEGESVTIKVKEKNDEDLKDGTKELTFKGEVNKEGFAELKEALEIENVKEKPNIVNGQIQIFGATMDGKPASCWVDCDENGKPIEKEKKSIWSTLFE</sequence>
<dbReference type="Gene3D" id="3.55.50.10">
    <property type="entry name" value="Baseplate protein-like domains"/>
    <property type="match status" value="1"/>
</dbReference>
<feature type="domain" description="Gp5/Type VI secretion system Vgr protein OB-fold" evidence="1">
    <location>
        <begin position="377"/>
        <end position="457"/>
    </location>
</feature>
<evidence type="ECO:0000313" key="2">
    <source>
        <dbReference type="EMBL" id="TQM39750.1"/>
    </source>
</evidence>
<dbReference type="SUPFAM" id="SSF69349">
    <property type="entry name" value="Phage fibre proteins"/>
    <property type="match status" value="1"/>
</dbReference>
<dbReference type="Gene3D" id="2.40.50.230">
    <property type="entry name" value="Gp5 N-terminal domain"/>
    <property type="match status" value="1"/>
</dbReference>
<protein>
    <submittedName>
        <fullName evidence="2">Uncharacterized protein involved in type VI secretion and phage assembly</fullName>
    </submittedName>
</protein>
<proteinExistence type="predicted"/>